<protein>
    <submittedName>
        <fullName evidence="1">Uncharacterized protein</fullName>
    </submittedName>
</protein>
<dbReference type="EMBL" id="MT143800">
    <property type="protein sequence ID" value="QJB02667.1"/>
    <property type="molecule type" value="Genomic_DNA"/>
</dbReference>
<evidence type="ECO:0000313" key="1">
    <source>
        <dbReference type="EMBL" id="QJB02667.1"/>
    </source>
</evidence>
<sequence>MTQELNTSLIGKPIDELTPGELASLASQLSLLTTEIDARQKSVRDEAQNEVFAEIAKSVEEGIRKLAWLKLPKLTMVPDADGAHYTVAYASTKVKGAGGGKRTATDVNGGGITINKMSIAWGGIAWFKDKDGNEYEGIKELVKALKQPDGISEADRCWDISKKGISASDIVTKYHAEEVTLVFNDSTELLVKDAIEKMKTARAESPAS</sequence>
<name>A0A6M3M4J5_9ZZZZ</name>
<organism evidence="1">
    <name type="scientific">viral metagenome</name>
    <dbReference type="NCBI Taxonomy" id="1070528"/>
    <lineage>
        <taxon>unclassified sequences</taxon>
        <taxon>metagenomes</taxon>
        <taxon>organismal metagenomes</taxon>
    </lineage>
</organism>
<dbReference type="AlphaFoldDB" id="A0A6M3M4J5"/>
<reference evidence="1" key="1">
    <citation type="submission" date="2020-03" db="EMBL/GenBank/DDBJ databases">
        <title>The deep terrestrial virosphere.</title>
        <authorList>
            <person name="Holmfeldt K."/>
            <person name="Nilsson E."/>
            <person name="Simone D."/>
            <person name="Lopez-Fernandez M."/>
            <person name="Wu X."/>
            <person name="de Brujin I."/>
            <person name="Lundin D."/>
            <person name="Andersson A."/>
            <person name="Bertilsson S."/>
            <person name="Dopson M."/>
        </authorList>
    </citation>
    <scope>NUCLEOTIDE SEQUENCE</scope>
    <source>
        <strain evidence="1">MM171B01093</strain>
    </source>
</reference>
<proteinExistence type="predicted"/>
<accession>A0A6M3M4J5</accession>
<gene>
    <name evidence="1" type="ORF">MM171B01093_0001</name>
</gene>